<evidence type="ECO:0000256" key="1">
    <source>
        <dbReference type="SAM" id="Phobius"/>
    </source>
</evidence>
<feature type="transmembrane region" description="Helical" evidence="1">
    <location>
        <begin position="46"/>
        <end position="65"/>
    </location>
</feature>
<feature type="transmembrane region" description="Helical" evidence="1">
    <location>
        <begin position="98"/>
        <end position="118"/>
    </location>
</feature>
<dbReference type="AlphaFoldDB" id="A0A5C4SK06"/>
<dbReference type="EMBL" id="VDCS01000008">
    <property type="protein sequence ID" value="TNJ44266.1"/>
    <property type="molecule type" value="Genomic_DNA"/>
</dbReference>
<dbReference type="Proteomes" id="UP000308713">
    <property type="component" value="Unassembled WGS sequence"/>
</dbReference>
<feature type="transmembrane region" description="Helical" evidence="1">
    <location>
        <begin position="300"/>
        <end position="320"/>
    </location>
</feature>
<name>A0A5C4SK06_9FLAO</name>
<comment type="caution">
    <text evidence="2">The sequence shown here is derived from an EMBL/GenBank/DDBJ whole genome shotgun (WGS) entry which is preliminary data.</text>
</comment>
<dbReference type="RefSeq" id="WP_139697136.1">
    <property type="nucleotide sequence ID" value="NZ_CP074074.1"/>
</dbReference>
<proteinExistence type="predicted"/>
<feature type="transmembrane region" description="Helical" evidence="1">
    <location>
        <begin position="228"/>
        <end position="249"/>
    </location>
</feature>
<keyword evidence="1" id="KW-1133">Transmembrane helix</keyword>
<organism evidence="2 3">
    <name type="scientific">Allotamlana fucoidanivorans</name>
    <dbReference type="NCBI Taxonomy" id="2583814"/>
    <lineage>
        <taxon>Bacteria</taxon>
        <taxon>Pseudomonadati</taxon>
        <taxon>Bacteroidota</taxon>
        <taxon>Flavobacteriia</taxon>
        <taxon>Flavobacteriales</taxon>
        <taxon>Flavobacteriaceae</taxon>
        <taxon>Allotamlana</taxon>
    </lineage>
</organism>
<feature type="transmembrane region" description="Helical" evidence="1">
    <location>
        <begin position="130"/>
        <end position="153"/>
    </location>
</feature>
<feature type="transmembrane region" description="Helical" evidence="1">
    <location>
        <begin position="261"/>
        <end position="280"/>
    </location>
</feature>
<keyword evidence="3" id="KW-1185">Reference proteome</keyword>
<feature type="transmembrane region" description="Helical" evidence="1">
    <location>
        <begin position="5"/>
        <end position="26"/>
    </location>
</feature>
<evidence type="ECO:0000313" key="3">
    <source>
        <dbReference type="Proteomes" id="UP000308713"/>
    </source>
</evidence>
<evidence type="ECO:0008006" key="4">
    <source>
        <dbReference type="Google" id="ProtNLM"/>
    </source>
</evidence>
<feature type="transmembrane region" description="Helical" evidence="1">
    <location>
        <begin position="72"/>
        <end position="92"/>
    </location>
</feature>
<feature type="transmembrane region" description="Helical" evidence="1">
    <location>
        <begin position="202"/>
        <end position="222"/>
    </location>
</feature>
<evidence type="ECO:0000313" key="2">
    <source>
        <dbReference type="EMBL" id="TNJ44266.1"/>
    </source>
</evidence>
<feature type="transmembrane region" description="Helical" evidence="1">
    <location>
        <begin position="165"/>
        <end position="190"/>
    </location>
</feature>
<feature type="transmembrane region" description="Helical" evidence="1">
    <location>
        <begin position="368"/>
        <end position="391"/>
    </location>
</feature>
<protein>
    <recommendedName>
        <fullName evidence="4">Cytochrome C oxidase subunit I</fullName>
    </recommendedName>
</protein>
<accession>A0A5C4SK06</accession>
<keyword evidence="1" id="KW-0472">Membrane</keyword>
<feature type="transmembrane region" description="Helical" evidence="1">
    <location>
        <begin position="332"/>
        <end position="356"/>
    </location>
</feature>
<dbReference type="OrthoDB" id="2827525at2"/>
<sequence>MKQKYFVAICLFNFFVAALMGLLLRYTYLGDIHFNYRFLTHAHSHVAMLGWVYLLLYSLFVHHFIPEKRPVYYRLFWLTQLAVMGMMLSFPFQGYASISIAFSTLHIFCSYYFSYLFFKNAQFGSVITKYLTRTSLVFMLISTIGVWCLGPAVTMLGNRSAFYQIAIQFFLHFQFNGWFIIAVLTVLFHVLEVQDVKLFRPFLGLLVLSTILSLALPVHWFLPHPFLIKANIVAVLLQLIMLFLFLKIIKPYQKALLASNSKTALYVFGFSVFCFLIKIGMQLTVLSPKFAEEVFQHRNFVIGFIHLTMLGVISGFLLFFIIKNQWVASTALLKGGVLSFVLGFVLTEIILLIQGYKYFTGTGIMENYYVALFLFSMLIPIGVLVFLIQVLRNNH</sequence>
<reference evidence="2 3" key="1">
    <citation type="submission" date="2019-05" db="EMBL/GenBank/DDBJ databases">
        <title>Tamlana fucoidanivorans sp. nov., isolated from the surface of algae collected from Fujian province in China.</title>
        <authorList>
            <person name="Li J."/>
        </authorList>
    </citation>
    <scope>NUCLEOTIDE SEQUENCE [LARGE SCALE GENOMIC DNA]</scope>
    <source>
        <strain evidence="2 3">CW2-9</strain>
    </source>
</reference>
<keyword evidence="1" id="KW-0812">Transmembrane</keyword>
<gene>
    <name evidence="2" type="ORF">FGF67_09555</name>
</gene>